<dbReference type="PRINTS" id="PR00625">
    <property type="entry name" value="JDOMAIN"/>
</dbReference>
<evidence type="ECO:0000313" key="3">
    <source>
        <dbReference type="Proteomes" id="UP000654345"/>
    </source>
</evidence>
<dbReference type="Gene3D" id="1.10.287.110">
    <property type="entry name" value="DnaJ domain"/>
    <property type="match status" value="1"/>
</dbReference>
<dbReference type="InterPro" id="IPR050817">
    <property type="entry name" value="DjlA_DnaK_co-chaperone"/>
</dbReference>
<protein>
    <recommendedName>
        <fullName evidence="1">J domain-containing protein</fullName>
    </recommendedName>
</protein>
<keyword evidence="3" id="KW-1185">Reference proteome</keyword>
<dbReference type="CDD" id="cd06257">
    <property type="entry name" value="DnaJ"/>
    <property type="match status" value="1"/>
</dbReference>
<dbReference type="InterPro" id="IPR036869">
    <property type="entry name" value="J_dom_sf"/>
</dbReference>
<evidence type="ECO:0000313" key="2">
    <source>
        <dbReference type="EMBL" id="GHO52979.1"/>
    </source>
</evidence>
<organism evidence="2 3">
    <name type="scientific">Ktedonobacter robiniae</name>
    <dbReference type="NCBI Taxonomy" id="2778365"/>
    <lineage>
        <taxon>Bacteria</taxon>
        <taxon>Bacillati</taxon>
        <taxon>Chloroflexota</taxon>
        <taxon>Ktedonobacteria</taxon>
        <taxon>Ktedonobacterales</taxon>
        <taxon>Ktedonobacteraceae</taxon>
        <taxon>Ktedonobacter</taxon>
    </lineage>
</organism>
<dbReference type="SMART" id="SM00271">
    <property type="entry name" value="DnaJ"/>
    <property type="match status" value="1"/>
</dbReference>
<proteinExistence type="predicted"/>
<gene>
    <name evidence="2" type="ORF">KSB_14540</name>
</gene>
<reference evidence="2 3" key="1">
    <citation type="journal article" date="2021" name="Int. J. Syst. Evol. Microbiol.">
        <title>Reticulibacter mediterranei gen. nov., sp. nov., within the new family Reticulibacteraceae fam. nov., and Ktedonospora formicarum gen. nov., sp. nov., Ktedonobacter robiniae sp. nov., Dictyobacter formicarum sp. nov. and Dictyobacter arantiisoli sp. nov., belonging to the class Ktedonobacteria.</title>
        <authorList>
            <person name="Yabe S."/>
            <person name="Zheng Y."/>
            <person name="Wang C.M."/>
            <person name="Sakai Y."/>
            <person name="Abe K."/>
            <person name="Yokota A."/>
            <person name="Donadio S."/>
            <person name="Cavaletti L."/>
            <person name="Monciardini P."/>
        </authorList>
    </citation>
    <scope>NUCLEOTIDE SEQUENCE [LARGE SCALE GENOMIC DNA]</scope>
    <source>
        <strain evidence="2 3">SOSP1-30</strain>
    </source>
</reference>
<dbReference type="Pfam" id="PF00226">
    <property type="entry name" value="DnaJ"/>
    <property type="match status" value="1"/>
</dbReference>
<comment type="caution">
    <text evidence="2">The sequence shown here is derived from an EMBL/GenBank/DDBJ whole genome shotgun (WGS) entry which is preliminary data.</text>
</comment>
<dbReference type="EMBL" id="BNJG01000001">
    <property type="protein sequence ID" value="GHO52979.1"/>
    <property type="molecule type" value="Genomic_DNA"/>
</dbReference>
<feature type="domain" description="J" evidence="1">
    <location>
        <begin position="5"/>
        <end position="68"/>
    </location>
</feature>
<name>A0ABQ3UJS3_9CHLR</name>
<dbReference type="PROSITE" id="PS50076">
    <property type="entry name" value="DNAJ_2"/>
    <property type="match status" value="1"/>
</dbReference>
<dbReference type="InterPro" id="IPR001623">
    <property type="entry name" value="DnaJ_domain"/>
</dbReference>
<accession>A0ABQ3UJS3</accession>
<evidence type="ECO:0000259" key="1">
    <source>
        <dbReference type="PROSITE" id="PS50076"/>
    </source>
</evidence>
<dbReference type="SUPFAM" id="SSF46565">
    <property type="entry name" value="Chaperone J-domain"/>
    <property type="match status" value="1"/>
</dbReference>
<dbReference type="PANTHER" id="PTHR24074">
    <property type="entry name" value="CO-CHAPERONE PROTEIN DJLA"/>
    <property type="match status" value="1"/>
</dbReference>
<sequence>MPLQNYYAILGLPRDATPEQIKKVYRRLVRQHHPDINKGISDARIKVLNEAYSILSDPQQRALYDIQLLEEIRNLRILEAVHEHYMKRTQKMTWSQGVVGFMRELKKEMRRS</sequence>
<dbReference type="RefSeq" id="WP_201369833.1">
    <property type="nucleotide sequence ID" value="NZ_BNJG01000001.1"/>
</dbReference>
<dbReference type="Proteomes" id="UP000654345">
    <property type="component" value="Unassembled WGS sequence"/>
</dbReference>